<feature type="region of interest" description="Disordered" evidence="1">
    <location>
        <begin position="198"/>
        <end position="224"/>
    </location>
</feature>
<comment type="caution">
    <text evidence="2">The sequence shown here is derived from an EMBL/GenBank/DDBJ whole genome shotgun (WGS) entry which is preliminary data.</text>
</comment>
<sequence>MPMDRSVGNHNRLITGSSLDRSRGSVAVSEAFRVDTLETMLAQGSMTVTRSSTTLLVRARVSDDLTTCGLNRCVTWFPSLGVYASLRCLAALCASRLGYDNVLSHMRDTFEAGKSRSATVLDVVLVTLTLTSKEFEYIKDGATIDALKKARIYSVLHVILDGGACQLYGVSLALEGWTSHQGDERARVPSCTCPCPSQSGRVPPNRDSNARFTSPPRENGNEQPLAGTVNCLRIRIRPLTSAPLHVAPLQADHRTSCICIGCFRDPLHLTYGSPVGRSTVTLIPGAAAHSDEKKKQHTGLASSAYSSVTIYEQRELDLEK</sequence>
<accession>A0AAD4BWX5</accession>
<dbReference type="AlphaFoldDB" id="A0AAD4BWX5"/>
<feature type="compositionally biased region" description="Polar residues" evidence="1">
    <location>
        <begin position="198"/>
        <end position="212"/>
    </location>
</feature>
<gene>
    <name evidence="2" type="ORF">L210DRAFT_3630197</name>
</gene>
<evidence type="ECO:0000313" key="3">
    <source>
        <dbReference type="Proteomes" id="UP001194468"/>
    </source>
</evidence>
<evidence type="ECO:0000256" key="1">
    <source>
        <dbReference type="SAM" id="MobiDB-lite"/>
    </source>
</evidence>
<reference evidence="2" key="1">
    <citation type="submission" date="2019-10" db="EMBL/GenBank/DDBJ databases">
        <authorList>
            <consortium name="DOE Joint Genome Institute"/>
            <person name="Kuo A."/>
            <person name="Miyauchi S."/>
            <person name="Kiss E."/>
            <person name="Drula E."/>
            <person name="Kohler A."/>
            <person name="Sanchez-Garcia M."/>
            <person name="Andreopoulos B."/>
            <person name="Barry K.W."/>
            <person name="Bonito G."/>
            <person name="Buee M."/>
            <person name="Carver A."/>
            <person name="Chen C."/>
            <person name="Cichocki N."/>
            <person name="Clum A."/>
            <person name="Culley D."/>
            <person name="Crous P.W."/>
            <person name="Fauchery L."/>
            <person name="Girlanda M."/>
            <person name="Hayes R."/>
            <person name="Keri Z."/>
            <person name="LaButti K."/>
            <person name="Lipzen A."/>
            <person name="Lombard V."/>
            <person name="Magnuson J."/>
            <person name="Maillard F."/>
            <person name="Morin E."/>
            <person name="Murat C."/>
            <person name="Nolan M."/>
            <person name="Ohm R."/>
            <person name="Pangilinan J."/>
            <person name="Pereira M."/>
            <person name="Perotto S."/>
            <person name="Peter M."/>
            <person name="Riley R."/>
            <person name="Sitrit Y."/>
            <person name="Stielow B."/>
            <person name="Szollosi G."/>
            <person name="Zifcakova L."/>
            <person name="Stursova M."/>
            <person name="Spatafora J.W."/>
            <person name="Tedersoo L."/>
            <person name="Vaario L.-M."/>
            <person name="Yamada A."/>
            <person name="Yan M."/>
            <person name="Wang P."/>
            <person name="Xu J."/>
            <person name="Bruns T."/>
            <person name="Baldrian P."/>
            <person name="Vilgalys R."/>
            <person name="Henrissat B."/>
            <person name="Grigoriev I.V."/>
            <person name="Hibbett D."/>
            <person name="Nagy L.G."/>
            <person name="Martin F.M."/>
        </authorList>
    </citation>
    <scope>NUCLEOTIDE SEQUENCE</scope>
    <source>
        <strain evidence="2">BED1</strain>
    </source>
</reference>
<name>A0AAD4BWX5_BOLED</name>
<dbReference type="EMBL" id="WHUW01000010">
    <property type="protein sequence ID" value="KAF8441576.1"/>
    <property type="molecule type" value="Genomic_DNA"/>
</dbReference>
<proteinExistence type="predicted"/>
<organism evidence="2 3">
    <name type="scientific">Boletus edulis BED1</name>
    <dbReference type="NCBI Taxonomy" id="1328754"/>
    <lineage>
        <taxon>Eukaryota</taxon>
        <taxon>Fungi</taxon>
        <taxon>Dikarya</taxon>
        <taxon>Basidiomycota</taxon>
        <taxon>Agaricomycotina</taxon>
        <taxon>Agaricomycetes</taxon>
        <taxon>Agaricomycetidae</taxon>
        <taxon>Boletales</taxon>
        <taxon>Boletineae</taxon>
        <taxon>Boletaceae</taxon>
        <taxon>Boletoideae</taxon>
        <taxon>Boletus</taxon>
    </lineage>
</organism>
<protein>
    <submittedName>
        <fullName evidence="2">Uncharacterized protein</fullName>
    </submittedName>
</protein>
<reference evidence="2" key="2">
    <citation type="journal article" date="2020" name="Nat. Commun.">
        <title>Large-scale genome sequencing of mycorrhizal fungi provides insights into the early evolution of symbiotic traits.</title>
        <authorList>
            <person name="Miyauchi S."/>
            <person name="Kiss E."/>
            <person name="Kuo A."/>
            <person name="Drula E."/>
            <person name="Kohler A."/>
            <person name="Sanchez-Garcia M."/>
            <person name="Morin E."/>
            <person name="Andreopoulos B."/>
            <person name="Barry K.W."/>
            <person name="Bonito G."/>
            <person name="Buee M."/>
            <person name="Carver A."/>
            <person name="Chen C."/>
            <person name="Cichocki N."/>
            <person name="Clum A."/>
            <person name="Culley D."/>
            <person name="Crous P.W."/>
            <person name="Fauchery L."/>
            <person name="Girlanda M."/>
            <person name="Hayes R.D."/>
            <person name="Keri Z."/>
            <person name="LaButti K."/>
            <person name="Lipzen A."/>
            <person name="Lombard V."/>
            <person name="Magnuson J."/>
            <person name="Maillard F."/>
            <person name="Murat C."/>
            <person name="Nolan M."/>
            <person name="Ohm R.A."/>
            <person name="Pangilinan J."/>
            <person name="Pereira M.F."/>
            <person name="Perotto S."/>
            <person name="Peter M."/>
            <person name="Pfister S."/>
            <person name="Riley R."/>
            <person name="Sitrit Y."/>
            <person name="Stielow J.B."/>
            <person name="Szollosi G."/>
            <person name="Zifcakova L."/>
            <person name="Stursova M."/>
            <person name="Spatafora J.W."/>
            <person name="Tedersoo L."/>
            <person name="Vaario L.M."/>
            <person name="Yamada A."/>
            <person name="Yan M."/>
            <person name="Wang P."/>
            <person name="Xu J."/>
            <person name="Bruns T."/>
            <person name="Baldrian P."/>
            <person name="Vilgalys R."/>
            <person name="Dunand C."/>
            <person name="Henrissat B."/>
            <person name="Grigoriev I.V."/>
            <person name="Hibbett D."/>
            <person name="Nagy L.G."/>
            <person name="Martin F.M."/>
        </authorList>
    </citation>
    <scope>NUCLEOTIDE SEQUENCE</scope>
    <source>
        <strain evidence="2">BED1</strain>
    </source>
</reference>
<evidence type="ECO:0000313" key="2">
    <source>
        <dbReference type="EMBL" id="KAF8441576.1"/>
    </source>
</evidence>
<keyword evidence="3" id="KW-1185">Reference proteome</keyword>
<dbReference type="Proteomes" id="UP001194468">
    <property type="component" value="Unassembled WGS sequence"/>
</dbReference>